<dbReference type="InterPro" id="IPR021314">
    <property type="entry name" value="DUF2911"/>
</dbReference>
<evidence type="ECO:0000313" key="3">
    <source>
        <dbReference type="Proteomes" id="UP000239366"/>
    </source>
</evidence>
<feature type="signal peptide" evidence="1">
    <location>
        <begin position="1"/>
        <end position="19"/>
    </location>
</feature>
<evidence type="ECO:0000313" key="2">
    <source>
        <dbReference type="EMBL" id="PQJ15140.1"/>
    </source>
</evidence>
<dbReference type="EMBL" id="MQVX01000001">
    <property type="protein sequence ID" value="PQJ15140.1"/>
    <property type="molecule type" value="Genomic_DNA"/>
</dbReference>
<dbReference type="AlphaFoldDB" id="A0A2S7T5C8"/>
<organism evidence="2 3">
    <name type="scientific">Aureicoccus marinus</name>
    <dbReference type="NCBI Taxonomy" id="754435"/>
    <lineage>
        <taxon>Bacteria</taxon>
        <taxon>Pseudomonadati</taxon>
        <taxon>Bacteroidota</taxon>
        <taxon>Flavobacteriia</taxon>
        <taxon>Flavobacteriales</taxon>
        <taxon>Flavobacteriaceae</taxon>
        <taxon>Aureicoccus</taxon>
    </lineage>
</organism>
<proteinExistence type="predicted"/>
<feature type="chain" id="PRO_5015622340" evidence="1">
    <location>
        <begin position="20"/>
        <end position="282"/>
    </location>
</feature>
<keyword evidence="3" id="KW-1185">Reference proteome</keyword>
<keyword evidence="1" id="KW-0732">Signal</keyword>
<gene>
    <name evidence="2" type="ORF">BST99_04820</name>
</gene>
<protein>
    <submittedName>
        <fullName evidence="2">Dihydrolipoamide dehydrogenase</fullName>
    </submittedName>
</protein>
<dbReference type="Proteomes" id="UP000239366">
    <property type="component" value="Unassembled WGS sequence"/>
</dbReference>
<name>A0A2S7T5C8_9FLAO</name>
<dbReference type="OrthoDB" id="187854at2"/>
<accession>A0A2S7T5C8</accession>
<dbReference type="Pfam" id="PF11138">
    <property type="entry name" value="DUF2911"/>
    <property type="match status" value="1"/>
</dbReference>
<dbReference type="RefSeq" id="WP_105000793.1">
    <property type="nucleotide sequence ID" value="NZ_MQVX01000001.1"/>
</dbReference>
<comment type="caution">
    <text evidence="2">The sequence shown here is derived from an EMBL/GenBank/DDBJ whole genome shotgun (WGS) entry which is preliminary data.</text>
</comment>
<reference evidence="3" key="1">
    <citation type="submission" date="2016-11" db="EMBL/GenBank/DDBJ databases">
        <title>Trade-off between light-utilization and light-protection in marine flavobacteria.</title>
        <authorList>
            <person name="Kumagai Y."/>
            <person name="Yoshizawa S."/>
            <person name="Kogure K."/>
        </authorList>
    </citation>
    <scope>NUCLEOTIDE SEQUENCE [LARGE SCALE GENOMIC DNA]</scope>
    <source>
        <strain evidence="3">SG-18</strain>
    </source>
</reference>
<sequence length="282" mass="30895">MKKLALLVAAVLTSGLSFAQMQTPQPSPSEKITTMVGLTEVTIEYSRPSARGREIFGNLVPYGKVWRTGANANTKVTFGDAVTVGDQTLKAGTYALYSKPGEKTWDIIFYADANNWGTPRKWDDSKVAAMINVPATKMPDPIKVETFSIMLDELTNNGAHIGIMWADVYVGVPFGVPTAEKAQKSIEGVMAGPSANDYFSAASYYYQEGLDMEKAKMWVDKAVDLREEAFWMSRLQSLIYAKMGNKKGAIKAAKNSLAKAKEAGNADYVKMNEDSLKEWGAK</sequence>
<evidence type="ECO:0000256" key="1">
    <source>
        <dbReference type="SAM" id="SignalP"/>
    </source>
</evidence>